<comment type="caution">
    <text evidence="1">The sequence shown here is derived from an EMBL/GenBank/DDBJ whole genome shotgun (WGS) entry which is preliminary data.</text>
</comment>
<protein>
    <submittedName>
        <fullName evidence="1">Uncharacterized protein</fullName>
    </submittedName>
</protein>
<evidence type="ECO:0000313" key="1">
    <source>
        <dbReference type="EMBL" id="RAI88511.1"/>
    </source>
</evidence>
<dbReference type="EMBL" id="QLLK01000007">
    <property type="protein sequence ID" value="RAI88511.1"/>
    <property type="molecule type" value="Genomic_DNA"/>
</dbReference>
<keyword evidence="2" id="KW-1185">Reference proteome</keyword>
<organism evidence="1 2">
    <name type="scientific">Algoriphagus yeomjeoni</name>
    <dbReference type="NCBI Taxonomy" id="291403"/>
    <lineage>
        <taxon>Bacteria</taxon>
        <taxon>Pseudomonadati</taxon>
        <taxon>Bacteroidota</taxon>
        <taxon>Cytophagia</taxon>
        <taxon>Cytophagales</taxon>
        <taxon>Cyclobacteriaceae</taxon>
        <taxon>Algoriphagus</taxon>
    </lineage>
</organism>
<gene>
    <name evidence="1" type="ORF">LV83_02812</name>
</gene>
<dbReference type="OrthoDB" id="671234at2"/>
<proteinExistence type="predicted"/>
<name>A0A327PA93_9BACT</name>
<sequence length="165" mass="19252">MRYIILIASFCLVVETKGQTMYNTERQDSTNVYHKALIEFCGYVEKYFPEVAEVTVESTPMITMFPQKMGNLKIEYLPRSEVKKEFKKKGLKYYCVITPMLLKSGEFIVNVIPFRIDYQKNLWTKFKNNEIGYVSDGGIKSRFKYDCHQENLTFLGSEGGFGRIE</sequence>
<accession>A0A327PA93</accession>
<dbReference type="AlphaFoldDB" id="A0A327PA93"/>
<evidence type="ECO:0000313" key="2">
    <source>
        <dbReference type="Proteomes" id="UP000249610"/>
    </source>
</evidence>
<dbReference type="Proteomes" id="UP000249610">
    <property type="component" value="Unassembled WGS sequence"/>
</dbReference>
<reference evidence="1 2" key="1">
    <citation type="submission" date="2018-06" db="EMBL/GenBank/DDBJ databases">
        <title>Genomic Encyclopedia of Archaeal and Bacterial Type Strains, Phase II (KMG-II): from individual species to whole genera.</title>
        <authorList>
            <person name="Goeker M."/>
        </authorList>
    </citation>
    <scope>NUCLEOTIDE SEQUENCE [LARGE SCALE GENOMIC DNA]</scope>
    <source>
        <strain evidence="1 2">DSM 23446</strain>
    </source>
</reference>